<organism evidence="1 2">
    <name type="scientific">Denitrobacterium detoxificans</name>
    <dbReference type="NCBI Taxonomy" id="79604"/>
    <lineage>
        <taxon>Bacteria</taxon>
        <taxon>Bacillati</taxon>
        <taxon>Actinomycetota</taxon>
        <taxon>Coriobacteriia</taxon>
        <taxon>Eggerthellales</taxon>
        <taxon>Eggerthellaceae</taxon>
        <taxon>Denitrobacterium</taxon>
    </lineage>
</organism>
<evidence type="ECO:0000313" key="2">
    <source>
        <dbReference type="Proteomes" id="UP000182975"/>
    </source>
</evidence>
<accession>A0A172RXZ6</accession>
<dbReference type="EMBL" id="FOEC01000026">
    <property type="protein sequence ID" value="SEP04072.1"/>
    <property type="molecule type" value="Genomic_DNA"/>
</dbReference>
<dbReference type="RefSeq" id="WP_066662112.1">
    <property type="nucleotide sequence ID" value="NZ_CP011402.1"/>
</dbReference>
<keyword evidence="2" id="KW-1185">Reference proteome</keyword>
<sequence length="64" mass="7351">MSNLDSRVSRIVDCINEETADLSYSDRTMVWLLVRELVSVTTESLVYECMRASRELAQHEGGER</sequence>
<dbReference type="KEGG" id="ddt:AAY81_04905"/>
<dbReference type="Proteomes" id="UP000182975">
    <property type="component" value="Unassembled WGS sequence"/>
</dbReference>
<protein>
    <submittedName>
        <fullName evidence="1">Uncharacterized protein</fullName>
    </submittedName>
</protein>
<dbReference type="STRING" id="79604.AAY81_04905"/>
<dbReference type="AlphaFoldDB" id="A0A172RXZ6"/>
<proteinExistence type="predicted"/>
<name>A0A172RXZ6_9ACTN</name>
<gene>
    <name evidence="1" type="ORF">SAMN02910314_02000</name>
</gene>
<reference evidence="2" key="1">
    <citation type="submission" date="2016-10" db="EMBL/GenBank/DDBJ databases">
        <authorList>
            <person name="Varghese N."/>
        </authorList>
    </citation>
    <scope>NUCLEOTIDE SEQUENCE [LARGE SCALE GENOMIC DNA]</scope>
    <source>
        <strain evidence="2">DSM 21843</strain>
    </source>
</reference>
<evidence type="ECO:0000313" key="1">
    <source>
        <dbReference type="EMBL" id="SEP04072.1"/>
    </source>
</evidence>